<sequence>MENQRHSLTVGLAYAYSHCIDRYLRALTHSLFSSLPYLDEETNNLSKEVEALFLALPTLLSESTDIKATYVEKLIHLRPVLEKKYRTLKAYERELTQLTLVFEMTALPSQEDLPFFEADLNSLHTFDFEKLAQDCTQFIFHETNLHERQSRAALLLPYLPIRLTKDNFIYYISKTLKQIHIEDTAESADFLIQILAQLFDGKKYKEYGKHFKDIATSLEEFKCLTNREDFEENRDLLEETLQGALEIVEALYEVICTLCTFFLLENSSFKALTDLHPSFYDLYYSIKAILENGEDRELFISTLPERVEEIKASLEEPFLKACKQSVPSSVFALLQTSLQMRLTHLFSFDISKKPLMHTQTESLFEDFLIQLRKDLDALPPFERKLRMQYLMSVVPFAMSKETFHTYALQAFHASKEAQPLLIAIMYLTSILEQNGFYGESTEEQHILLENDFF</sequence>
<keyword evidence="2" id="KW-1185">Reference proteome</keyword>
<proteinExistence type="predicted"/>
<dbReference type="EMBL" id="PEDL01000002">
    <property type="protein sequence ID" value="PHV71723.1"/>
    <property type="molecule type" value="Genomic_DNA"/>
</dbReference>
<evidence type="ECO:0000313" key="2">
    <source>
        <dbReference type="Proteomes" id="UP000224460"/>
    </source>
</evidence>
<comment type="caution">
    <text evidence="1">The sequence shown here is derived from an EMBL/GenBank/DDBJ whole genome shotgun (WGS) entry which is preliminary data.</text>
</comment>
<protein>
    <submittedName>
        <fullName evidence="1">Uncharacterized protein</fullName>
    </submittedName>
</protein>
<organism evidence="1 2">
    <name type="scientific">Sporanaerobium hydrogeniformans</name>
    <dbReference type="NCBI Taxonomy" id="3072179"/>
    <lineage>
        <taxon>Bacteria</taxon>
        <taxon>Bacillati</taxon>
        <taxon>Bacillota</taxon>
        <taxon>Clostridia</taxon>
        <taxon>Lachnospirales</taxon>
        <taxon>Lachnospiraceae</taxon>
        <taxon>Sporanaerobium</taxon>
    </lineage>
</organism>
<gene>
    <name evidence="1" type="ORF">CS063_03955</name>
</gene>
<name>A0AC61DFZ7_9FIRM</name>
<accession>A0AC61DFZ7</accession>
<dbReference type="Proteomes" id="UP000224460">
    <property type="component" value="Unassembled WGS sequence"/>
</dbReference>
<reference evidence="1" key="1">
    <citation type="submission" date="2017-10" db="EMBL/GenBank/DDBJ databases">
        <title>Genome sequence of cellulolytic Lachnospiraceae bacterium XHS1971 isolated from hotspring sediment.</title>
        <authorList>
            <person name="Vasudevan G."/>
            <person name="Joshi A.J."/>
            <person name="Hivarkar S."/>
            <person name="Lanjekar V.B."/>
            <person name="Dhakephalkar P.K."/>
            <person name="Dagar S."/>
        </authorList>
    </citation>
    <scope>NUCLEOTIDE SEQUENCE</scope>
    <source>
        <strain evidence="1">XHS1971</strain>
    </source>
</reference>
<evidence type="ECO:0000313" key="1">
    <source>
        <dbReference type="EMBL" id="PHV71723.1"/>
    </source>
</evidence>